<evidence type="ECO:0000313" key="1">
    <source>
        <dbReference type="EMBL" id="RXN23022.1"/>
    </source>
</evidence>
<gene>
    <name evidence="1" type="ORF">ROHU_023139</name>
</gene>
<accession>A0A498MTJ2</accession>
<proteinExistence type="predicted"/>
<organism evidence="1 2">
    <name type="scientific">Labeo rohita</name>
    <name type="common">Indian major carp</name>
    <name type="synonym">Cyprinus rohita</name>
    <dbReference type="NCBI Taxonomy" id="84645"/>
    <lineage>
        <taxon>Eukaryota</taxon>
        <taxon>Metazoa</taxon>
        <taxon>Chordata</taxon>
        <taxon>Craniata</taxon>
        <taxon>Vertebrata</taxon>
        <taxon>Euteleostomi</taxon>
        <taxon>Actinopterygii</taxon>
        <taxon>Neopterygii</taxon>
        <taxon>Teleostei</taxon>
        <taxon>Ostariophysi</taxon>
        <taxon>Cypriniformes</taxon>
        <taxon>Cyprinidae</taxon>
        <taxon>Labeoninae</taxon>
        <taxon>Labeonini</taxon>
        <taxon>Labeo</taxon>
    </lineage>
</organism>
<dbReference type="Proteomes" id="UP000290572">
    <property type="component" value="Unassembled WGS sequence"/>
</dbReference>
<reference evidence="1 2" key="1">
    <citation type="submission" date="2018-03" db="EMBL/GenBank/DDBJ databases">
        <title>Draft genome sequence of Rohu Carp (Labeo rohita).</title>
        <authorList>
            <person name="Das P."/>
            <person name="Kushwaha B."/>
            <person name="Joshi C.G."/>
            <person name="Kumar D."/>
            <person name="Nagpure N.S."/>
            <person name="Sahoo L."/>
            <person name="Das S.P."/>
            <person name="Bit A."/>
            <person name="Patnaik S."/>
            <person name="Meher P.K."/>
            <person name="Jayasankar P."/>
            <person name="Koringa P.G."/>
            <person name="Patel N.V."/>
            <person name="Hinsu A.T."/>
            <person name="Kumar R."/>
            <person name="Pandey M."/>
            <person name="Agarwal S."/>
            <person name="Srivastava S."/>
            <person name="Singh M."/>
            <person name="Iquebal M.A."/>
            <person name="Jaiswal S."/>
            <person name="Angadi U.B."/>
            <person name="Kumar N."/>
            <person name="Raza M."/>
            <person name="Shah T.M."/>
            <person name="Rai A."/>
            <person name="Jena J.K."/>
        </authorList>
    </citation>
    <scope>NUCLEOTIDE SEQUENCE [LARGE SCALE GENOMIC DNA]</scope>
    <source>
        <strain evidence="1">DASCIFA01</strain>
        <tissue evidence="1">Testis</tissue>
    </source>
</reference>
<dbReference type="EMBL" id="QBIY01012571">
    <property type="protein sequence ID" value="RXN23022.1"/>
    <property type="molecule type" value="Genomic_DNA"/>
</dbReference>
<protein>
    <submittedName>
        <fullName evidence="1">Uncharacterized protein</fullName>
    </submittedName>
</protein>
<evidence type="ECO:0000313" key="2">
    <source>
        <dbReference type="Proteomes" id="UP000290572"/>
    </source>
</evidence>
<keyword evidence="2" id="KW-1185">Reference proteome</keyword>
<name>A0A498MTJ2_LABRO</name>
<comment type="caution">
    <text evidence="1">The sequence shown here is derived from an EMBL/GenBank/DDBJ whole genome shotgun (WGS) entry which is preliminary data.</text>
</comment>
<sequence>MFTASLFHQVLPSFAWTEPFRLDRFSRDPFCNLHMWKHHFRTRVVIRRQTCPRRLAADLSRITVMRNSLIRQNPSVYDGKKDRKEFRCRRKTCALDANDACRCGFAGPERVTSTASAPVFGSPCRTRWMTETQPIMSGVAMETQMDTCFLNPDSGKS</sequence>
<dbReference type="AlphaFoldDB" id="A0A498MTJ2"/>